<protein>
    <submittedName>
        <fullName evidence="2">DUF58 domain-containing protein</fullName>
    </submittedName>
</protein>
<evidence type="ECO:0000313" key="2">
    <source>
        <dbReference type="EMBL" id="URI16463.1"/>
    </source>
</evidence>
<reference evidence="2" key="1">
    <citation type="submission" date="2022-05" db="EMBL/GenBank/DDBJ databases">
        <title>Brevundimonas albigilva TT17 genome sequence.</title>
        <authorList>
            <person name="Lee K."/>
            <person name="Son H."/>
        </authorList>
    </citation>
    <scope>NUCLEOTIDE SEQUENCE</scope>
    <source>
        <strain evidence="2">TT17</strain>
    </source>
</reference>
<dbReference type="Proteomes" id="UP001055429">
    <property type="component" value="Chromosome"/>
</dbReference>
<dbReference type="PANTHER" id="PTHR33608:SF7">
    <property type="entry name" value="DUF58 DOMAIN-CONTAINING PROTEIN"/>
    <property type="match status" value="1"/>
</dbReference>
<evidence type="ECO:0000259" key="1">
    <source>
        <dbReference type="Pfam" id="PF01882"/>
    </source>
</evidence>
<dbReference type="RefSeq" id="WP_249750843.1">
    <property type="nucleotide sequence ID" value="NZ_CP097298.1"/>
</dbReference>
<sequence>MSPLDLPADLRSRLRRLSLTPRRPAMLSAAGQHDSRNRGGGLEFAQYRPYERGDDLRRIDWKLYARSDRFFVRDAERESPVAIWIVLDASASMSQADLATPLWSRFDAARRLAASLIQVALQQGDCFGLMVASAGAPVVIEPGAGARHRDRLSLALAPLQPGGVAHWTRDVAVLGQRLGPSDLILFLSDGFDEDCVAGAERLAASGRDVALIQILTADERDFPFDDGYRFEDPESDGHVVGDGRALRAGYLARMAEARAALVARLDAHGVRHALHVVDEPADRPIQALFREATRS</sequence>
<name>A0ABY4SNM4_9CAUL</name>
<evidence type="ECO:0000313" key="3">
    <source>
        <dbReference type="Proteomes" id="UP001055429"/>
    </source>
</evidence>
<dbReference type="Pfam" id="PF01882">
    <property type="entry name" value="DUF58"/>
    <property type="match status" value="1"/>
</dbReference>
<dbReference type="InterPro" id="IPR036465">
    <property type="entry name" value="vWFA_dom_sf"/>
</dbReference>
<dbReference type="InterPro" id="IPR002881">
    <property type="entry name" value="DUF58"/>
</dbReference>
<feature type="domain" description="DUF58" evidence="1">
    <location>
        <begin position="46"/>
        <end position="259"/>
    </location>
</feature>
<gene>
    <name evidence="2" type="ORF">M8231_05650</name>
</gene>
<dbReference type="EMBL" id="CP097649">
    <property type="protein sequence ID" value="URI16463.1"/>
    <property type="molecule type" value="Genomic_DNA"/>
</dbReference>
<dbReference type="SUPFAM" id="SSF53300">
    <property type="entry name" value="vWA-like"/>
    <property type="match status" value="1"/>
</dbReference>
<dbReference type="Gene3D" id="3.40.50.410">
    <property type="entry name" value="von Willebrand factor, type A domain"/>
    <property type="match status" value="1"/>
</dbReference>
<accession>A0ABY4SNM4</accession>
<proteinExistence type="predicted"/>
<organism evidence="2 3">
    <name type="scientific">Brevundimonas albigilva</name>
    <dbReference type="NCBI Taxonomy" id="1312364"/>
    <lineage>
        <taxon>Bacteria</taxon>
        <taxon>Pseudomonadati</taxon>
        <taxon>Pseudomonadota</taxon>
        <taxon>Alphaproteobacteria</taxon>
        <taxon>Caulobacterales</taxon>
        <taxon>Caulobacteraceae</taxon>
        <taxon>Brevundimonas</taxon>
    </lineage>
</organism>
<keyword evidence="3" id="KW-1185">Reference proteome</keyword>
<dbReference type="PANTHER" id="PTHR33608">
    <property type="entry name" value="BLL2464 PROTEIN"/>
    <property type="match status" value="1"/>
</dbReference>